<gene>
    <name evidence="1" type="ordered locus">GbCGDNIH1_7201</name>
</gene>
<dbReference type="EMBL" id="CP000394">
    <property type="protein sequence ID" value="ASV62340.1"/>
    <property type="molecule type" value="Genomic_DNA"/>
</dbReference>
<evidence type="ECO:0000313" key="1">
    <source>
        <dbReference type="EMBL" id="ASV62340.1"/>
    </source>
</evidence>
<keyword evidence="2" id="KW-1185">Reference proteome</keyword>
<proteinExistence type="predicted"/>
<dbReference type="Proteomes" id="UP000001963">
    <property type="component" value="Chromosome"/>
</dbReference>
<dbReference type="KEGG" id="gbe:GbCGDNIH1_7201"/>
<protein>
    <submittedName>
        <fullName evidence="1">Uncharacterized protein</fullName>
    </submittedName>
</protein>
<name>A0A286M2U1_GRABC</name>
<evidence type="ECO:0000313" key="2">
    <source>
        <dbReference type="Proteomes" id="UP000001963"/>
    </source>
</evidence>
<sequence>MLSIGSIWTATRKPPAIALFPACRPLPSHDESSDTGRYPASSCRENTLPPNAVICNCNLFAFSYQPS</sequence>
<organism evidence="1 2">
    <name type="scientific">Granulibacter bethesdensis (strain ATCC BAA-1260 / CGDNIH1)</name>
    <dbReference type="NCBI Taxonomy" id="391165"/>
    <lineage>
        <taxon>Bacteria</taxon>
        <taxon>Pseudomonadati</taxon>
        <taxon>Pseudomonadota</taxon>
        <taxon>Alphaproteobacteria</taxon>
        <taxon>Acetobacterales</taxon>
        <taxon>Acetobacteraceae</taxon>
        <taxon>Granulibacter</taxon>
    </lineage>
</organism>
<accession>A0A286M2U1</accession>
<dbReference type="AlphaFoldDB" id="A0A286M2U1"/>
<reference evidence="1 2" key="1">
    <citation type="journal article" date="2007" name="J. Bacteriol.">
        <title>Genome sequence analysis of the emerging human pathogenic acetic acid bacterium Granulibacter bethesdensis.</title>
        <authorList>
            <person name="Greenberg D.E."/>
            <person name="Porcella S.F."/>
            <person name="Zelazny A.M."/>
            <person name="Virtaneva K."/>
            <person name="Sturdevant D.E."/>
            <person name="Kupko J.J.III."/>
            <person name="Barbian K.D."/>
            <person name="Babar A."/>
            <person name="Dorward D.W."/>
            <person name="Holland S.M."/>
        </authorList>
    </citation>
    <scope>NUCLEOTIDE SEQUENCE [LARGE SCALE GENOMIC DNA]</scope>
    <source>
        <strain evidence="2">ATCC BAA-1260 / CGDNIH1</strain>
    </source>
</reference>